<dbReference type="InterPro" id="IPR027467">
    <property type="entry name" value="MopterinOxRdtase_cofactor_BS"/>
</dbReference>
<dbReference type="InterPro" id="IPR009010">
    <property type="entry name" value="Asp_de-COase-like_dom_sf"/>
</dbReference>
<dbReference type="RefSeq" id="WP_011632427.1">
    <property type="nucleotide sequence ID" value="NC_008343.2"/>
</dbReference>
<keyword evidence="8" id="KW-0408">Iron</keyword>
<evidence type="ECO:0000256" key="2">
    <source>
        <dbReference type="ARBA" id="ARBA00001966"/>
    </source>
</evidence>
<name>Q0BRC9_GRABC</name>
<keyword evidence="5" id="KW-0500">Molybdenum</keyword>
<dbReference type="GO" id="GO:0042128">
    <property type="term" value="P:nitrate assimilation"/>
    <property type="evidence" value="ECO:0007669"/>
    <property type="project" value="UniProtKB-KW"/>
</dbReference>
<evidence type="ECO:0000256" key="6">
    <source>
        <dbReference type="ARBA" id="ARBA00022723"/>
    </source>
</evidence>
<evidence type="ECO:0000313" key="13">
    <source>
        <dbReference type="Proteomes" id="UP000001963"/>
    </source>
</evidence>
<dbReference type="CDD" id="cd02791">
    <property type="entry name" value="MopB_CT_Nitrate-R-NapA-like"/>
    <property type="match status" value="1"/>
</dbReference>
<organism evidence="12 13">
    <name type="scientific">Granulibacter bethesdensis (strain ATCC BAA-1260 / CGDNIH1)</name>
    <dbReference type="NCBI Taxonomy" id="391165"/>
    <lineage>
        <taxon>Bacteria</taxon>
        <taxon>Pseudomonadati</taxon>
        <taxon>Pseudomonadota</taxon>
        <taxon>Alphaproteobacteria</taxon>
        <taxon>Acetobacterales</taxon>
        <taxon>Acetobacteraceae</taxon>
        <taxon>Granulibacter</taxon>
    </lineage>
</organism>
<dbReference type="Gene3D" id="2.40.40.20">
    <property type="match status" value="1"/>
</dbReference>
<keyword evidence="6" id="KW-0479">Metal-binding</keyword>
<dbReference type="Proteomes" id="UP000001963">
    <property type="component" value="Chromosome"/>
</dbReference>
<dbReference type="Gene3D" id="3.40.228.10">
    <property type="entry name" value="Dimethylsulfoxide Reductase, domain 2"/>
    <property type="match status" value="1"/>
</dbReference>
<comment type="cofactor">
    <cofactor evidence="2">
        <name>[4Fe-4S] cluster</name>
        <dbReference type="ChEBI" id="CHEBI:49883"/>
    </cofactor>
</comment>
<evidence type="ECO:0000256" key="5">
    <source>
        <dbReference type="ARBA" id="ARBA00022505"/>
    </source>
</evidence>
<evidence type="ECO:0000256" key="4">
    <source>
        <dbReference type="ARBA" id="ARBA00022485"/>
    </source>
</evidence>
<dbReference type="Pfam" id="PF01568">
    <property type="entry name" value="Molydop_binding"/>
    <property type="match status" value="1"/>
</dbReference>
<dbReference type="Pfam" id="PF04324">
    <property type="entry name" value="Fer2_BFD"/>
    <property type="match status" value="1"/>
</dbReference>
<keyword evidence="7 12" id="KW-0560">Oxidoreductase</keyword>
<dbReference type="PROSITE" id="PS51669">
    <property type="entry name" value="4FE4S_MOW_BIS_MGD"/>
    <property type="match status" value="1"/>
</dbReference>
<evidence type="ECO:0000259" key="11">
    <source>
        <dbReference type="PROSITE" id="PS51669"/>
    </source>
</evidence>
<dbReference type="InterPro" id="IPR006656">
    <property type="entry name" value="Mopterin_OxRdtase"/>
</dbReference>
<dbReference type="KEGG" id="gbe:GbCGDNIH1_1725"/>
<comment type="similarity">
    <text evidence="3">Belongs to the prokaryotic molybdopterin-containing oxidoreductase family. NasA/NapA/NarB subfamily.</text>
</comment>
<dbReference type="GO" id="GO:0045333">
    <property type="term" value="P:cellular respiration"/>
    <property type="evidence" value="ECO:0007669"/>
    <property type="project" value="UniProtKB-ARBA"/>
</dbReference>
<dbReference type="SUPFAM" id="SSF53706">
    <property type="entry name" value="Formate dehydrogenase/DMSO reductase, domains 1-3"/>
    <property type="match status" value="1"/>
</dbReference>
<sequence>MTIAQQGEASLSRNSVATTCPYCGVGCGVIVEQAEDGTRSVRGDPKHPANFGRLCSKGSALMETVDLDGRLLHPMINGQQVGWNEALDHVAQGFSRAIAEHGPDSVAFYVSGQFLTEDYYVANKLMKGFIGSANIDTNSRLCMASSVAGHRRAFGTDTVPGLYEDLECADLVVLTGSNLAWCHPVLYQRLAAAKAARPEMRVVLIDPRRTMTADIADLHLPIRPDGDTALFAGLLAWLAAAGQVNESYVTRHTSGFAEALAAASALDRDMLDQMTGLEAAEREAFYTLFTTTGKTVTVYSQGVNQSSCGTDKVSAIINCHLATGRIGRPGMGPFSVTGQPNAMGGREVGGLANMLAAHMEIENPEHRALVGLFWNAPRMPEKAGLKAVDLFHAVADGRIKALWIMATNPVDSMPDADAVQKAIAACPFVVVSDVLASTDTMRHAHVALPALAWGEKDGTVTNSERRISRQRAFLPAPAEARADWRILCDVAARMGFAEAFSYSNAAEIFAEHAALSALGNEGRRDFDIGALATIGNADFEALKPVLWPALKENSSFRTVGQDGRFFADGRFFTEDRKARFIAVTPSLPVQTDAAWPLVLNTGRIRDQWHTMTRTGKSPRLSQHLAEPFVEIHPDDAAPLGIAAADLVSVRTALGRIVVRALLSPRQRKGMLFVPMHWTDQFASCARVDALVPDLIDPVSGQPASKNVAARIEPYAPACYGFAVLQQPPDWEQIGHAPDYWAISRCTGGWRLECAFTEAPADMAGFAASLIGRAHEDGENLSYVDARTGQARYAAFNGARLTGALYVDQQPVGVARGWAAEQLEADFTDPLRRFIVIAGRPGKGSVDRGAIVCSCFGVGATQIKTAIAGGCHTVDSVGQALQAGTNCGSCRAEIRILIERHAAGTPATVAA</sequence>
<dbReference type="InterPro" id="IPR041854">
    <property type="entry name" value="BFD-like_2Fe2S-bd_dom_sf"/>
</dbReference>
<keyword evidence="9" id="KW-0411">Iron-sulfur</keyword>
<dbReference type="Gene3D" id="3.40.50.740">
    <property type="match status" value="1"/>
</dbReference>
<dbReference type="GO" id="GO:0050463">
    <property type="term" value="F:nitrate reductase [NAD(P)H] activity"/>
    <property type="evidence" value="ECO:0007669"/>
    <property type="project" value="UniProtKB-EC"/>
</dbReference>
<dbReference type="EC" id="1.7.1.2" evidence="12"/>
<dbReference type="OrthoDB" id="9803192at2"/>
<proteinExistence type="inferred from homology"/>
<dbReference type="Pfam" id="PF04879">
    <property type="entry name" value="Molybdop_Fe4S4"/>
    <property type="match status" value="1"/>
</dbReference>
<dbReference type="GO" id="GO:0046872">
    <property type="term" value="F:metal ion binding"/>
    <property type="evidence" value="ECO:0007669"/>
    <property type="project" value="UniProtKB-KW"/>
</dbReference>
<dbReference type="STRING" id="391165.GbCGDNIH1_1725"/>
<dbReference type="PANTHER" id="PTHR43105">
    <property type="entry name" value="RESPIRATORY NITRATE REDUCTASE"/>
    <property type="match status" value="1"/>
</dbReference>
<dbReference type="GO" id="GO:1990204">
    <property type="term" value="C:oxidoreductase complex"/>
    <property type="evidence" value="ECO:0007669"/>
    <property type="project" value="UniProtKB-ARBA"/>
</dbReference>
<dbReference type="PROSITE" id="PS00551">
    <property type="entry name" value="MOLYBDOPTERIN_PROK_1"/>
    <property type="match status" value="1"/>
</dbReference>
<reference evidence="12 13" key="1">
    <citation type="journal article" date="2007" name="J. Bacteriol.">
        <title>Genome sequence analysis of the emerging human pathogenic acetic acid bacterium Granulibacter bethesdensis.</title>
        <authorList>
            <person name="Greenberg D.E."/>
            <person name="Porcella S.F."/>
            <person name="Zelazny A.M."/>
            <person name="Virtaneva K."/>
            <person name="Sturdevant D.E."/>
            <person name="Kupko J.J.III."/>
            <person name="Barbian K.D."/>
            <person name="Babar A."/>
            <person name="Dorward D.W."/>
            <person name="Holland S.M."/>
        </authorList>
    </citation>
    <scope>NUCLEOTIDE SEQUENCE [LARGE SCALE GENOMIC DNA]</scope>
    <source>
        <strain evidence="13">ATCC BAA-1260 / CGDNIH1</strain>
    </source>
</reference>
<dbReference type="Gene3D" id="1.10.10.1100">
    <property type="entry name" value="BFD-like [2Fe-2S]-binding domain"/>
    <property type="match status" value="1"/>
</dbReference>
<dbReference type="SUPFAM" id="SSF50692">
    <property type="entry name" value="ADC-like"/>
    <property type="match status" value="1"/>
</dbReference>
<dbReference type="eggNOG" id="COG0243">
    <property type="taxonomic scope" value="Bacteria"/>
</dbReference>
<dbReference type="SMART" id="SM00926">
    <property type="entry name" value="Molybdop_Fe4S4"/>
    <property type="match status" value="1"/>
</dbReference>
<dbReference type="CDD" id="cd02754">
    <property type="entry name" value="MopB_Nitrate-R-NapA-like"/>
    <property type="match status" value="1"/>
</dbReference>
<dbReference type="InterPro" id="IPR050123">
    <property type="entry name" value="Prok_molybdopt-oxidoreductase"/>
</dbReference>
<dbReference type="Gene3D" id="2.20.25.90">
    <property type="entry name" value="ADC-like domains"/>
    <property type="match status" value="1"/>
</dbReference>
<dbReference type="Pfam" id="PF00384">
    <property type="entry name" value="Molybdopterin"/>
    <property type="match status" value="1"/>
</dbReference>
<dbReference type="GO" id="GO:0043546">
    <property type="term" value="F:molybdopterin cofactor binding"/>
    <property type="evidence" value="ECO:0007669"/>
    <property type="project" value="InterPro"/>
</dbReference>
<dbReference type="GO" id="GO:0051539">
    <property type="term" value="F:4 iron, 4 sulfur cluster binding"/>
    <property type="evidence" value="ECO:0007669"/>
    <property type="project" value="UniProtKB-KW"/>
</dbReference>
<accession>Q0BRC9</accession>
<evidence type="ECO:0000256" key="9">
    <source>
        <dbReference type="ARBA" id="ARBA00023014"/>
    </source>
</evidence>
<dbReference type="InterPro" id="IPR041957">
    <property type="entry name" value="CT_Nitrate-R-NapA-like"/>
</dbReference>
<keyword evidence="4" id="KW-0004">4Fe-4S</keyword>
<evidence type="ECO:0000256" key="8">
    <source>
        <dbReference type="ARBA" id="ARBA00023004"/>
    </source>
</evidence>
<evidence type="ECO:0000256" key="1">
    <source>
        <dbReference type="ARBA" id="ARBA00001942"/>
    </source>
</evidence>
<dbReference type="EMBL" id="CP000394">
    <property type="protein sequence ID" value="ABI62623.1"/>
    <property type="molecule type" value="Genomic_DNA"/>
</dbReference>
<dbReference type="AlphaFoldDB" id="Q0BRC9"/>
<comment type="cofactor">
    <cofactor evidence="1">
        <name>Mo-bis(molybdopterin guanine dinucleotide)</name>
        <dbReference type="ChEBI" id="CHEBI:60539"/>
    </cofactor>
</comment>
<dbReference type="InterPro" id="IPR007419">
    <property type="entry name" value="BFD-like_2Fe2S-bd_dom"/>
</dbReference>
<dbReference type="HOGENOM" id="CLU_000422_13_4_5"/>
<dbReference type="GO" id="GO:0016020">
    <property type="term" value="C:membrane"/>
    <property type="evidence" value="ECO:0007669"/>
    <property type="project" value="TreeGrafter"/>
</dbReference>
<dbReference type="PANTHER" id="PTHR43105:SF9">
    <property type="entry name" value="NADPH-FE(3+) OXIDOREDUCTASE SUBUNIT ALPHA"/>
    <property type="match status" value="1"/>
</dbReference>
<evidence type="ECO:0000256" key="7">
    <source>
        <dbReference type="ARBA" id="ARBA00023002"/>
    </source>
</evidence>
<feature type="domain" description="4Fe-4S Mo/W bis-MGD-type" evidence="11">
    <location>
        <begin position="13"/>
        <end position="69"/>
    </location>
</feature>
<gene>
    <name evidence="12" type="ordered locus">GbCGDNIH1_1725</name>
</gene>
<keyword evidence="13" id="KW-1185">Reference proteome</keyword>
<dbReference type="InterPro" id="IPR006657">
    <property type="entry name" value="MoPterin_dinucl-bd_dom"/>
</dbReference>
<dbReference type="eggNOG" id="COG1251">
    <property type="taxonomic scope" value="Bacteria"/>
</dbReference>
<keyword evidence="10" id="KW-0534">Nitrate assimilation</keyword>
<evidence type="ECO:0000256" key="10">
    <source>
        <dbReference type="ARBA" id="ARBA00023063"/>
    </source>
</evidence>
<evidence type="ECO:0000313" key="12">
    <source>
        <dbReference type="EMBL" id="ABI62623.1"/>
    </source>
</evidence>
<dbReference type="InterPro" id="IPR006963">
    <property type="entry name" value="Mopterin_OxRdtase_4Fe-4S_dom"/>
</dbReference>
<protein>
    <submittedName>
        <fullName evidence="12">Assimilatory nitrate reductase catalytic subunit</fullName>
        <ecNumber evidence="12">1.7.1.2</ecNumber>
    </submittedName>
</protein>
<evidence type="ECO:0000256" key="3">
    <source>
        <dbReference type="ARBA" id="ARBA00008747"/>
    </source>
</evidence>